<reference evidence="3 4" key="2">
    <citation type="submission" date="2019-01" db="EMBL/GenBank/DDBJ databases">
        <title>The decoding of complex shrimp genome reveals the adaptation for benthos swimmer, frequently molting mechanism and breeding impact on genome.</title>
        <authorList>
            <person name="Sun Y."/>
            <person name="Gao Y."/>
            <person name="Yu Y."/>
        </authorList>
    </citation>
    <scope>NUCLEOTIDE SEQUENCE [LARGE SCALE GENOMIC DNA]</scope>
    <source>
        <tissue evidence="3">Muscle</tissue>
    </source>
</reference>
<sequence>MQVEGPSFSCLFFFPIFSLSSTIPAHFFSFLAYPRPFFLFSRLSRLFFLFPCISPPISLSLSSSIPAYFYLFLHLPRHFYLFPRPLHPQPRSFFLLLLSSSTFHFQRTTSAPLFLFSRLPFFSTSTSSTFLSPCTPFTFLSFFLFFSFFRQIPPRRPLPDTNYQFPKMVIDKFLACGHARSLITSPFPPIFFPAHSPKHSSLFTIFQGIPEPDPLEFSLSPLAHPPFLSFLPFSLAPLPLSFSLPSLSSLLPFFGTPPPSRALSLSPAHPPFSFLPLPPFSSLLLLFSSPFLSLSPPPFFQNPLSSPLSLSPWLTRPFSLSPPCSSPLSFSLSLSTSLPPPFFGTHNSRTLSSPLSLSPAHPPFSPFSPCSLSFSFFSLPLLLPSPSLLPPFSEPTLESSPSLPGSPALSPFLPLAPLPLSFSSPSLLPSPLLPPPLFGTHNSRTLSSPLPLSPGSPALSPFLLSFSSPFLPLSPPFRNPQQPDPLEPSLSSRLTRLTCRIPPAASQQLSFSSLLLPPPLITVHRPPMTVIIIVCITRPHPTPPLEAQANARTRVALPSGRRLSKPKPMPEHATRAALRPDAVGAHVRAGGGGMRRMGVGEQLYLTHQDYVRHFARARLSSFRGSYAEEREGRGGEGGGPAPPSSPFLSLPPPFLFSPPTIYLSSPSHLQHSPLSLPFPSPPLLSLPSPFLPSLPLFLSLPLPPSLSLLLLPFLPSSPPLFLLHSPSLLSPPSIPLLPSFPSPSIPSPPLHATAANAMLY</sequence>
<feature type="transmembrane region" description="Helical" evidence="2">
    <location>
        <begin position="12"/>
        <end position="34"/>
    </location>
</feature>
<reference evidence="3 4" key="1">
    <citation type="submission" date="2018-04" db="EMBL/GenBank/DDBJ databases">
        <authorList>
            <person name="Zhang X."/>
            <person name="Yuan J."/>
            <person name="Li F."/>
            <person name="Xiang J."/>
        </authorList>
    </citation>
    <scope>NUCLEOTIDE SEQUENCE [LARGE SCALE GENOMIC DNA]</scope>
    <source>
        <tissue evidence="3">Muscle</tissue>
    </source>
</reference>
<evidence type="ECO:0000256" key="1">
    <source>
        <dbReference type="SAM" id="MobiDB-lite"/>
    </source>
</evidence>
<accession>A0A423TUE5</accession>
<dbReference type="AlphaFoldDB" id="A0A423TUE5"/>
<dbReference type="EMBL" id="QCYY01001161">
    <property type="protein sequence ID" value="ROT80069.1"/>
    <property type="molecule type" value="Genomic_DNA"/>
</dbReference>
<evidence type="ECO:0000256" key="2">
    <source>
        <dbReference type="SAM" id="Phobius"/>
    </source>
</evidence>
<gene>
    <name evidence="3" type="ORF">C7M84_001229</name>
</gene>
<comment type="caution">
    <text evidence="3">The sequence shown here is derived from an EMBL/GenBank/DDBJ whole genome shotgun (WGS) entry which is preliminary data.</text>
</comment>
<protein>
    <submittedName>
        <fullName evidence="3">Uncharacterized protein</fullName>
    </submittedName>
</protein>
<name>A0A423TUE5_PENVA</name>
<dbReference type="Proteomes" id="UP000283509">
    <property type="component" value="Unassembled WGS sequence"/>
</dbReference>
<feature type="transmembrane region" description="Helical" evidence="2">
    <location>
        <begin position="46"/>
        <end position="73"/>
    </location>
</feature>
<proteinExistence type="predicted"/>
<keyword evidence="4" id="KW-1185">Reference proteome</keyword>
<keyword evidence="2" id="KW-0472">Membrane</keyword>
<keyword evidence="2" id="KW-0812">Transmembrane</keyword>
<feature type="region of interest" description="Disordered" evidence="1">
    <location>
        <begin position="625"/>
        <end position="644"/>
    </location>
</feature>
<keyword evidence="2" id="KW-1133">Transmembrane helix</keyword>
<evidence type="ECO:0000313" key="4">
    <source>
        <dbReference type="Proteomes" id="UP000283509"/>
    </source>
</evidence>
<evidence type="ECO:0000313" key="3">
    <source>
        <dbReference type="EMBL" id="ROT80069.1"/>
    </source>
</evidence>
<organism evidence="3 4">
    <name type="scientific">Penaeus vannamei</name>
    <name type="common">Whiteleg shrimp</name>
    <name type="synonym">Litopenaeus vannamei</name>
    <dbReference type="NCBI Taxonomy" id="6689"/>
    <lineage>
        <taxon>Eukaryota</taxon>
        <taxon>Metazoa</taxon>
        <taxon>Ecdysozoa</taxon>
        <taxon>Arthropoda</taxon>
        <taxon>Crustacea</taxon>
        <taxon>Multicrustacea</taxon>
        <taxon>Malacostraca</taxon>
        <taxon>Eumalacostraca</taxon>
        <taxon>Eucarida</taxon>
        <taxon>Decapoda</taxon>
        <taxon>Dendrobranchiata</taxon>
        <taxon>Penaeoidea</taxon>
        <taxon>Penaeidae</taxon>
        <taxon>Penaeus</taxon>
    </lineage>
</organism>